<comment type="catalytic activity">
    <reaction evidence="10 11">
        <text>hydrogencarbonate + H(+) = CO2 + H2O</text>
        <dbReference type="Rhea" id="RHEA:10748"/>
        <dbReference type="ChEBI" id="CHEBI:15377"/>
        <dbReference type="ChEBI" id="CHEBI:15378"/>
        <dbReference type="ChEBI" id="CHEBI:16526"/>
        <dbReference type="ChEBI" id="CHEBI:17544"/>
        <dbReference type="EC" id="4.2.1.1"/>
    </reaction>
</comment>
<protein>
    <recommendedName>
        <fullName evidence="11">Carbonic anhydrase</fullName>
        <ecNumber evidence="11">4.2.1.1</ecNumber>
    </recommendedName>
</protein>
<dbReference type="KEGG" id="pcw:110214710"/>
<dbReference type="GO" id="GO:0018820">
    <property type="term" value="F:cyanamide hydratase activity"/>
    <property type="evidence" value="ECO:0007669"/>
    <property type="project" value="UniProtKB-EC"/>
</dbReference>
<dbReference type="Gene3D" id="3.10.200.10">
    <property type="entry name" value="Alpha carbonic anhydrase"/>
    <property type="match status" value="1"/>
</dbReference>
<dbReference type="PANTHER" id="PTHR18952">
    <property type="entry name" value="CARBONIC ANHYDRASE"/>
    <property type="match status" value="1"/>
</dbReference>
<dbReference type="FunCoup" id="A0A6P5KZN7">
    <property type="interactions" value="164"/>
</dbReference>
<dbReference type="GO" id="GO:0005737">
    <property type="term" value="C:cytoplasm"/>
    <property type="evidence" value="ECO:0007669"/>
    <property type="project" value="UniProtKB-SubCell"/>
</dbReference>
<evidence type="ECO:0000256" key="7">
    <source>
        <dbReference type="ARBA" id="ARBA00023239"/>
    </source>
</evidence>
<dbReference type="AlphaFoldDB" id="A0A6P5KZN7"/>
<dbReference type="InterPro" id="IPR036398">
    <property type="entry name" value="CA_dom_sf"/>
</dbReference>
<evidence type="ECO:0000256" key="6">
    <source>
        <dbReference type="ARBA" id="ARBA00022833"/>
    </source>
</evidence>
<dbReference type="GO" id="GO:0008270">
    <property type="term" value="F:zinc ion binding"/>
    <property type="evidence" value="ECO:0007669"/>
    <property type="project" value="UniProtKB-UniRule"/>
</dbReference>
<dbReference type="SMART" id="SM01057">
    <property type="entry name" value="Carb_anhydrase"/>
    <property type="match status" value="1"/>
</dbReference>
<evidence type="ECO:0000256" key="10">
    <source>
        <dbReference type="ARBA" id="ARBA00048348"/>
    </source>
</evidence>
<evidence type="ECO:0000313" key="14">
    <source>
        <dbReference type="RefSeq" id="XP_020851410.1"/>
    </source>
</evidence>
<comment type="function">
    <text evidence="11">Reversible hydration of carbon dioxide.</text>
</comment>
<dbReference type="RefSeq" id="XP_020851410.1">
    <property type="nucleotide sequence ID" value="XM_020995751.1"/>
</dbReference>
<dbReference type="SUPFAM" id="SSF51069">
    <property type="entry name" value="Carbonic anhydrase"/>
    <property type="match status" value="1"/>
</dbReference>
<name>A0A6P5KZN7_PHACI</name>
<evidence type="ECO:0000256" key="4">
    <source>
        <dbReference type="ARBA" id="ARBA00022490"/>
    </source>
</evidence>
<dbReference type="CTD" id="759"/>
<sequence>MERKSQQCLIILVHMELGSTYKNHRLETQNIHRRAHISNIISHISYSCVGRRRRKRKDMASLNWSYEGENGPDHWSKLYPIANGNNQSPIDIKTKEIKHDASLKPFSVSYSPSTAKEIVNVGHSFAVNFEDKDNQSVLKGGPVAGSFRLRQFHFHWGTDDHGSEHTIDGVKYSAELHIVHWNSEKYASFSEAAQKPDGLVIIGVFMKLGQANPVLQKVIGALGSIKTKGKQAPFAHFDPSSLLPQSLDYWTYFGSLTHPPLYESVTWILLKEPISVSADQLAQFRSLLSNSEGEKASPILHNHRLPQPLKGRAVRASFQ</sequence>
<evidence type="ECO:0000256" key="9">
    <source>
        <dbReference type="ARBA" id="ARBA00045744"/>
    </source>
</evidence>
<reference evidence="14" key="1">
    <citation type="submission" date="2025-08" db="UniProtKB">
        <authorList>
            <consortium name="RefSeq"/>
        </authorList>
    </citation>
    <scope>IDENTIFICATION</scope>
    <source>
        <tissue evidence="14">Spleen</tissue>
    </source>
</reference>
<comment type="subcellular location">
    <subcellularLocation>
        <location evidence="2">Cytoplasm</location>
    </subcellularLocation>
</comment>
<keyword evidence="6 11" id="KW-0862">Zinc</keyword>
<proteinExistence type="inferred from homology"/>
<dbReference type="PROSITE" id="PS00162">
    <property type="entry name" value="ALPHA_CA_1"/>
    <property type="match status" value="1"/>
</dbReference>
<comment type="cofactor">
    <cofactor evidence="1 11">
        <name>Zn(2+)</name>
        <dbReference type="ChEBI" id="CHEBI:29105"/>
    </cofactor>
</comment>
<dbReference type="GeneID" id="110214710"/>
<keyword evidence="13" id="KW-1185">Reference proteome</keyword>
<accession>A0A6P5KZN7</accession>
<dbReference type="EC" id="4.2.1.1" evidence="11"/>
<evidence type="ECO:0000256" key="5">
    <source>
        <dbReference type="ARBA" id="ARBA00022723"/>
    </source>
</evidence>
<dbReference type="Pfam" id="PF00194">
    <property type="entry name" value="Carb_anhydrase"/>
    <property type="match status" value="1"/>
</dbReference>
<keyword evidence="4" id="KW-0963">Cytoplasm</keyword>
<gene>
    <name evidence="14" type="primary">CA1</name>
</gene>
<comment type="catalytic activity">
    <reaction evidence="8">
        <text>urea = cyanamide + H2O</text>
        <dbReference type="Rhea" id="RHEA:23056"/>
        <dbReference type="ChEBI" id="CHEBI:15377"/>
        <dbReference type="ChEBI" id="CHEBI:16199"/>
        <dbReference type="ChEBI" id="CHEBI:16698"/>
        <dbReference type="EC" id="4.2.1.69"/>
    </reaction>
</comment>
<dbReference type="GO" id="GO:0004089">
    <property type="term" value="F:carbonate dehydratase activity"/>
    <property type="evidence" value="ECO:0007669"/>
    <property type="project" value="UniProtKB-UniRule"/>
</dbReference>
<evidence type="ECO:0000256" key="11">
    <source>
        <dbReference type="RuleBase" id="RU367011"/>
    </source>
</evidence>
<dbReference type="InterPro" id="IPR018338">
    <property type="entry name" value="Carbonic_anhydrase_a-class_CS"/>
</dbReference>
<dbReference type="FunFam" id="3.10.200.10:FF:000001">
    <property type="entry name" value="Carbonic anhydrase 2"/>
    <property type="match status" value="1"/>
</dbReference>
<dbReference type="Proteomes" id="UP000515140">
    <property type="component" value="Unplaced"/>
</dbReference>
<dbReference type="PROSITE" id="PS51144">
    <property type="entry name" value="ALPHA_CA_2"/>
    <property type="match status" value="1"/>
</dbReference>
<comment type="similarity">
    <text evidence="3 11">Belongs to the alpha-carbonic anhydrase family.</text>
</comment>
<dbReference type="PANTHER" id="PTHR18952:SF282">
    <property type="entry name" value="CARBONIC ANHYDRASE 1"/>
    <property type="match status" value="1"/>
</dbReference>
<keyword evidence="7 11" id="KW-0456">Lyase</keyword>
<dbReference type="InterPro" id="IPR001148">
    <property type="entry name" value="CA_dom"/>
</dbReference>
<feature type="domain" description="Alpha-carbonic anhydrase" evidence="12">
    <location>
        <begin position="62"/>
        <end position="318"/>
    </location>
</feature>
<evidence type="ECO:0000256" key="1">
    <source>
        <dbReference type="ARBA" id="ARBA00001947"/>
    </source>
</evidence>
<evidence type="ECO:0000256" key="8">
    <source>
        <dbReference type="ARBA" id="ARBA00036058"/>
    </source>
</evidence>
<evidence type="ECO:0000256" key="3">
    <source>
        <dbReference type="ARBA" id="ARBA00010718"/>
    </source>
</evidence>
<evidence type="ECO:0000313" key="13">
    <source>
        <dbReference type="Proteomes" id="UP000515140"/>
    </source>
</evidence>
<comment type="function">
    <text evidence="9">Catalyzes the reversible hydration of carbon dioxide. Can hydrate cyanamide to urea.</text>
</comment>
<evidence type="ECO:0000259" key="12">
    <source>
        <dbReference type="PROSITE" id="PS51144"/>
    </source>
</evidence>
<dbReference type="InterPro" id="IPR023561">
    <property type="entry name" value="Carbonic_anhydrase_a-class"/>
</dbReference>
<dbReference type="InParanoid" id="A0A6P5KZN7"/>
<keyword evidence="5 11" id="KW-0479">Metal-binding</keyword>
<evidence type="ECO:0000256" key="2">
    <source>
        <dbReference type="ARBA" id="ARBA00004496"/>
    </source>
</evidence>
<organism evidence="13 14">
    <name type="scientific">Phascolarctos cinereus</name>
    <name type="common">Koala</name>
    <dbReference type="NCBI Taxonomy" id="38626"/>
    <lineage>
        <taxon>Eukaryota</taxon>
        <taxon>Metazoa</taxon>
        <taxon>Chordata</taxon>
        <taxon>Craniata</taxon>
        <taxon>Vertebrata</taxon>
        <taxon>Euteleostomi</taxon>
        <taxon>Mammalia</taxon>
        <taxon>Metatheria</taxon>
        <taxon>Diprotodontia</taxon>
        <taxon>Phascolarctidae</taxon>
        <taxon>Phascolarctos</taxon>
    </lineage>
</organism>